<gene>
    <name evidence="3" type="ORF">SAMN05421680_103103</name>
    <name evidence="2" type="ORF">Xmau_01274</name>
</gene>
<keyword evidence="2" id="KW-0378">Hydrolase</keyword>
<evidence type="ECO:0000313" key="2">
    <source>
        <dbReference type="EMBL" id="PHM45069.1"/>
    </source>
</evidence>
<dbReference type="AlphaFoldDB" id="A0A1I3KK47"/>
<evidence type="ECO:0000259" key="1">
    <source>
        <dbReference type="Pfam" id="PF11867"/>
    </source>
</evidence>
<keyword evidence="2" id="KW-0540">Nuclease</keyword>
<reference evidence="3" key="2">
    <citation type="submission" date="2016-10" db="EMBL/GenBank/DDBJ databases">
        <authorList>
            <person name="de Groot N.N."/>
        </authorList>
    </citation>
    <scope>NUCLEOTIDE SEQUENCE [LARGE SCALE GENOMIC DNA]</scope>
    <source>
        <strain evidence="3">DSM 17908</strain>
    </source>
</reference>
<feature type="domain" description="Type I restriction enzyme HindI endonuclease subunit-like C-terminal" evidence="1">
    <location>
        <begin position="3"/>
        <end position="160"/>
    </location>
</feature>
<accession>A0A1I3KK47</accession>
<proteinExistence type="predicted"/>
<dbReference type="GO" id="GO:0004519">
    <property type="term" value="F:endonuclease activity"/>
    <property type="evidence" value="ECO:0007669"/>
    <property type="project" value="UniProtKB-KW"/>
</dbReference>
<dbReference type="STRING" id="351675.SAMN05421680_103103"/>
<evidence type="ECO:0000313" key="3">
    <source>
        <dbReference type="EMBL" id="SFI72565.1"/>
    </source>
</evidence>
<keyword evidence="2" id="KW-0255">Endonuclease</keyword>
<reference evidence="4" key="1">
    <citation type="submission" date="2016-10" db="EMBL/GenBank/DDBJ databases">
        <authorList>
            <person name="Varghese N."/>
            <person name="Submissions S."/>
        </authorList>
    </citation>
    <scope>NUCLEOTIDE SEQUENCE [LARGE SCALE GENOMIC DNA]</scope>
    <source>
        <strain evidence="4">DSM 17908</strain>
    </source>
</reference>
<evidence type="ECO:0000313" key="5">
    <source>
        <dbReference type="Proteomes" id="UP000224607"/>
    </source>
</evidence>
<sequence>MGKAISEFKKVNQLQGVNFSRRFQAILDSYNERRADDILSGEEFETFSQETADIIYDIKTEMGTYAEMGVDIEEKAFYDILNHMREKYQFTYDDEKMLILAKEMKLVVDNSAQYPDWSKRDDIKAKLKVDLILLLHKHNFPPIANDEVYYGVLAQAENFKMNRMNQTA</sequence>
<dbReference type="EMBL" id="FORG01000003">
    <property type="protein sequence ID" value="SFI72565.1"/>
    <property type="molecule type" value="Genomic_DNA"/>
</dbReference>
<protein>
    <submittedName>
        <fullName evidence="2">Type I restriction endonuclease</fullName>
    </submittedName>
    <submittedName>
        <fullName evidence="3">Type I restriction enzyme, R subunit</fullName>
    </submittedName>
</protein>
<keyword evidence="5" id="KW-1185">Reference proteome</keyword>
<dbReference type="Pfam" id="PF11867">
    <property type="entry name" value="T1RH-like_C"/>
    <property type="match status" value="1"/>
</dbReference>
<reference evidence="2 5" key="3">
    <citation type="journal article" date="2017" name="Nat. Microbiol.">
        <title>Natural product diversity associated with the nematode symbionts Photorhabdus and Xenorhabdus.</title>
        <authorList>
            <person name="Tobias N.J."/>
            <person name="Wolff H."/>
            <person name="Djahanschiri B."/>
            <person name="Grundmann F."/>
            <person name="Kronenwerth M."/>
            <person name="Shi Y.M."/>
            <person name="Simonyi S."/>
            <person name="Grun P."/>
            <person name="Shapiro-Ilan D."/>
            <person name="Pidot S.J."/>
            <person name="Stinear T.P."/>
            <person name="Ebersberger I."/>
            <person name="Bode H.B."/>
        </authorList>
    </citation>
    <scope>NUCLEOTIDE SEQUENCE [LARGE SCALE GENOMIC DNA]</scope>
    <source>
        <strain evidence="2 5">DSM 17908</strain>
    </source>
</reference>
<name>A0A1I3KK47_9GAMM</name>
<dbReference type="EMBL" id="NITY01000003">
    <property type="protein sequence ID" value="PHM45069.1"/>
    <property type="molecule type" value="Genomic_DNA"/>
</dbReference>
<dbReference type="Proteomes" id="UP000224607">
    <property type="component" value="Unassembled WGS sequence"/>
</dbReference>
<dbReference type="Proteomes" id="UP000198919">
    <property type="component" value="Unassembled WGS sequence"/>
</dbReference>
<evidence type="ECO:0000313" key="4">
    <source>
        <dbReference type="Proteomes" id="UP000198919"/>
    </source>
</evidence>
<dbReference type="InterPro" id="IPR021810">
    <property type="entry name" value="T1RH-like_C"/>
</dbReference>
<organism evidence="3 4">
    <name type="scientific">Xenorhabdus mauleonii</name>
    <dbReference type="NCBI Taxonomy" id="351675"/>
    <lineage>
        <taxon>Bacteria</taxon>
        <taxon>Pseudomonadati</taxon>
        <taxon>Pseudomonadota</taxon>
        <taxon>Gammaproteobacteria</taxon>
        <taxon>Enterobacterales</taxon>
        <taxon>Morganellaceae</taxon>
        <taxon>Xenorhabdus</taxon>
    </lineage>
</organism>